<dbReference type="InterPro" id="IPR007197">
    <property type="entry name" value="rSAM"/>
</dbReference>
<dbReference type="Pfam" id="PF13186">
    <property type="entry name" value="SPASM"/>
    <property type="match status" value="1"/>
</dbReference>
<comment type="cofactor">
    <cofactor evidence="1">
        <name>[4Fe-4S] cluster</name>
        <dbReference type="ChEBI" id="CHEBI:49883"/>
    </cofactor>
</comment>
<dbReference type="SMART" id="SM00729">
    <property type="entry name" value="Elp3"/>
    <property type="match status" value="1"/>
</dbReference>
<evidence type="ECO:0000256" key="6">
    <source>
        <dbReference type="ARBA" id="ARBA00023014"/>
    </source>
</evidence>
<sequence>MIVLPQEDFLSGLSLSVGGLYDRPPLHVRVFRMAPDGLQKEREVRIERNSYDEESPVFVYWRPISNSSGASFKVTVQRLDVQNRAVEYDLADSEILPKLIYSNPRSWLHVPQSIGFSPVTQCNLNCTHCISKFSRKSLSVLDDAIWEQIKEHISVGHITHFCSDYSGDLLNSDRKYGWLKRVVATGVKLNIDTHANNLTEESTEILLASNLTTINFSVDSLLPEQYKTIRKGGDLPTVLRNIRHFVHEKNKRRPEIATMISFAMMRSTMGSLFLAVDLAAEIGINWVQGNHLMVFTEDMADESLLLDRTYYAQKHRELLDYAASKDVTVSLPEPFKELAPTKGHAPCIVPWVGAQILGNGDVMACCMPGTKVGNLHEQSLPEVWNGKRMQAFRSRVNTDTPPGPCASCPMYRVPNNFSSYAPGLFGSAREAFERRAASGLITDPERQAS</sequence>
<evidence type="ECO:0000256" key="3">
    <source>
        <dbReference type="ARBA" id="ARBA00022691"/>
    </source>
</evidence>
<dbReference type="SUPFAM" id="SSF102114">
    <property type="entry name" value="Radical SAM enzymes"/>
    <property type="match status" value="1"/>
</dbReference>
<dbReference type="Proteomes" id="UP001589692">
    <property type="component" value="Unassembled WGS sequence"/>
</dbReference>
<dbReference type="InterPro" id="IPR023885">
    <property type="entry name" value="4Fe4S-binding_SPASM_dom"/>
</dbReference>
<keyword evidence="2" id="KW-0004">4Fe-4S</keyword>
<evidence type="ECO:0000313" key="9">
    <source>
        <dbReference type="Proteomes" id="UP001589692"/>
    </source>
</evidence>
<evidence type="ECO:0000256" key="5">
    <source>
        <dbReference type="ARBA" id="ARBA00023004"/>
    </source>
</evidence>
<keyword evidence="9" id="KW-1185">Reference proteome</keyword>
<feature type="domain" description="Radical SAM core" evidence="7">
    <location>
        <begin position="102"/>
        <end position="322"/>
    </location>
</feature>
<dbReference type="InterPro" id="IPR050377">
    <property type="entry name" value="Radical_SAM_PqqE_MftC-like"/>
</dbReference>
<evidence type="ECO:0000259" key="7">
    <source>
        <dbReference type="PROSITE" id="PS51918"/>
    </source>
</evidence>
<dbReference type="InterPro" id="IPR006638">
    <property type="entry name" value="Elp3/MiaA/NifB-like_rSAM"/>
</dbReference>
<dbReference type="SFLD" id="SFLDG01387">
    <property type="entry name" value="BtrN-like_SPASM_domain_contain"/>
    <property type="match status" value="1"/>
</dbReference>
<keyword evidence="3" id="KW-0949">S-adenosyl-L-methionine</keyword>
<keyword evidence="6" id="KW-0411">Iron-sulfur</keyword>
<gene>
    <name evidence="8" type="ORF">ACFFP0_24500</name>
</gene>
<dbReference type="Pfam" id="PF04055">
    <property type="entry name" value="Radical_SAM"/>
    <property type="match status" value="1"/>
</dbReference>
<protein>
    <submittedName>
        <fullName evidence="8">Radical SAM/SPASM domain-containing protein</fullName>
    </submittedName>
</protein>
<dbReference type="InterPro" id="IPR034391">
    <property type="entry name" value="AdoMet-like_SPASM_containing"/>
</dbReference>
<dbReference type="CDD" id="cd01335">
    <property type="entry name" value="Radical_SAM"/>
    <property type="match status" value="1"/>
</dbReference>
<dbReference type="SFLD" id="SFLDG01067">
    <property type="entry name" value="SPASM/twitch_domain_containing"/>
    <property type="match status" value="1"/>
</dbReference>
<dbReference type="RefSeq" id="WP_377264839.1">
    <property type="nucleotide sequence ID" value="NZ_JBHMAA010000032.1"/>
</dbReference>
<dbReference type="InterPro" id="IPR058240">
    <property type="entry name" value="rSAM_sf"/>
</dbReference>
<evidence type="ECO:0000256" key="2">
    <source>
        <dbReference type="ARBA" id="ARBA00022485"/>
    </source>
</evidence>
<dbReference type="PANTHER" id="PTHR11228:SF7">
    <property type="entry name" value="PQQA PEPTIDE CYCLASE"/>
    <property type="match status" value="1"/>
</dbReference>
<evidence type="ECO:0000256" key="4">
    <source>
        <dbReference type="ARBA" id="ARBA00022723"/>
    </source>
</evidence>
<proteinExistence type="predicted"/>
<reference evidence="8 9" key="1">
    <citation type="submission" date="2024-09" db="EMBL/GenBank/DDBJ databases">
        <authorList>
            <person name="Sun Q."/>
            <person name="Mori K."/>
        </authorList>
    </citation>
    <scope>NUCLEOTIDE SEQUENCE [LARGE SCALE GENOMIC DNA]</scope>
    <source>
        <strain evidence="8 9">TBRC 4938</strain>
    </source>
</reference>
<keyword evidence="4" id="KW-0479">Metal-binding</keyword>
<keyword evidence="5" id="KW-0408">Iron</keyword>
<name>A0ABV6AN23_9HYPH</name>
<accession>A0ABV6AN23</accession>
<organism evidence="8 9">
    <name type="scientific">Rhizobium puerariae</name>
    <dbReference type="NCBI Taxonomy" id="1585791"/>
    <lineage>
        <taxon>Bacteria</taxon>
        <taxon>Pseudomonadati</taxon>
        <taxon>Pseudomonadota</taxon>
        <taxon>Alphaproteobacteria</taxon>
        <taxon>Hyphomicrobiales</taxon>
        <taxon>Rhizobiaceae</taxon>
        <taxon>Rhizobium/Agrobacterium group</taxon>
        <taxon>Rhizobium</taxon>
    </lineage>
</organism>
<dbReference type="Gene3D" id="3.20.20.70">
    <property type="entry name" value="Aldolase class I"/>
    <property type="match status" value="1"/>
</dbReference>
<dbReference type="EMBL" id="JBHMAA010000032">
    <property type="protein sequence ID" value="MFB9952022.1"/>
    <property type="molecule type" value="Genomic_DNA"/>
</dbReference>
<dbReference type="InterPro" id="IPR013785">
    <property type="entry name" value="Aldolase_TIM"/>
</dbReference>
<evidence type="ECO:0000313" key="8">
    <source>
        <dbReference type="EMBL" id="MFB9952022.1"/>
    </source>
</evidence>
<evidence type="ECO:0000256" key="1">
    <source>
        <dbReference type="ARBA" id="ARBA00001966"/>
    </source>
</evidence>
<dbReference type="SFLD" id="SFLDS00029">
    <property type="entry name" value="Radical_SAM"/>
    <property type="match status" value="1"/>
</dbReference>
<comment type="caution">
    <text evidence="8">The sequence shown here is derived from an EMBL/GenBank/DDBJ whole genome shotgun (WGS) entry which is preliminary data.</text>
</comment>
<dbReference type="CDD" id="cd21109">
    <property type="entry name" value="SPASM"/>
    <property type="match status" value="1"/>
</dbReference>
<dbReference type="PROSITE" id="PS51918">
    <property type="entry name" value="RADICAL_SAM"/>
    <property type="match status" value="1"/>
</dbReference>
<dbReference type="PANTHER" id="PTHR11228">
    <property type="entry name" value="RADICAL SAM DOMAIN PROTEIN"/>
    <property type="match status" value="1"/>
</dbReference>